<dbReference type="PANTHER" id="PTHR43670">
    <property type="entry name" value="HEAT SHOCK PROTEIN 26"/>
    <property type="match status" value="1"/>
</dbReference>
<keyword evidence="10" id="KW-1185">Reference proteome</keyword>
<feature type="region of interest" description="Disordered" evidence="6">
    <location>
        <begin position="758"/>
        <end position="905"/>
    </location>
</feature>
<feature type="region of interest" description="Disordered" evidence="6">
    <location>
        <begin position="327"/>
        <end position="386"/>
    </location>
</feature>
<dbReference type="Gene3D" id="2.60.40.790">
    <property type="match status" value="2"/>
</dbReference>
<evidence type="ECO:0000256" key="3">
    <source>
        <dbReference type="ARBA" id="ARBA00022821"/>
    </source>
</evidence>
<name>A0A834GA96_RHOSS</name>
<dbReference type="GO" id="GO:0006952">
    <property type="term" value="P:defense response"/>
    <property type="evidence" value="ECO:0007669"/>
    <property type="project" value="UniProtKB-KW"/>
</dbReference>
<dbReference type="SUPFAM" id="SSF49764">
    <property type="entry name" value="HSP20-like chaperones"/>
    <property type="match status" value="2"/>
</dbReference>
<evidence type="ECO:0000256" key="7">
    <source>
        <dbReference type="SAM" id="Phobius"/>
    </source>
</evidence>
<evidence type="ECO:0000256" key="5">
    <source>
        <dbReference type="RuleBase" id="RU003616"/>
    </source>
</evidence>
<feature type="transmembrane region" description="Helical" evidence="7">
    <location>
        <begin position="392"/>
        <end position="413"/>
    </location>
</feature>
<comment type="subcellular location">
    <subcellularLocation>
        <location evidence="1">Cell membrane</location>
        <topology evidence="1">Single-pass membrane protein</topology>
    </subcellularLocation>
</comment>
<protein>
    <recommendedName>
        <fullName evidence="8">SHSP domain-containing protein</fullName>
    </recommendedName>
</protein>
<sequence>MRYDYLVLYKALFLELRPSSTLQYLLGPWSLFPTTSLLEPRQMLELLEFSSVWEVMKSICKCVARIQYFVQSCDDGCQTIADLSHKNELGHKKLACTGFCTTCSKLLYKRSSPNHSSQVSHILFVFGKRISTTRSLYRLRYHKVVLCSVRPYPGKNELDVAFRHAHSIAPVHSQRMELELGLTISHDVDDFTPSADHLYHVVSRETDSMFILTAQIKGYEGEHVEILINEDGTRIAIWAQKPFLENWTVGWKMHKVKRKVFKIPDAVILDKIKATFNEEESVLTISMPKAMKGIRGIGVEEVKEEQVVDKIDTSGPKQVTDIVQEVEGEKEIQERGNQEKEQEQKDDVEAQNGLKKTCEAVCLNEPPEREKEKTLGDEATQGNQPPEKRSMILAPVIAGSAFLVSIIVLVIHLNRKKNPRRKNHSSILHLAAEAWLSEAPPSPTLQYSIGTSMAPLRNNQCVGTTSDALIATSFFLLERFIINPITVSPEVSSRTSFTLDVYDVNDISPLGPPLEKQALFTPLRKQRTYALLAYKGTLAHFVPLLDHHQLCPFVEHSVKRSSSKKMELELGLKISKTVDGFTSSTDLLIAKDRSGPLFVSRETNSMFILTAHLKGQRSAGYKREFVKIEINEDGTRIAISGEKPVQEMVMEGWIMYKKETEMRGFRKVFKIPDGVILDKINARFNEEESVLTIPMPKAVKGIRGGGVEEVKEEQVVEKLPDSSPKKEEQKAESSTLEDQDQGIGTVEPTRIAHDQARQEKGIEAPPPLLQKDQAGEGNTADEIPRVERKMEGEESEREEFSRGVVEPKEDESGHKIDEIDTPPPEQVTDLVQEVEAKDEIEKRRTDIEGNEHEKEDMDVNDEDEEENGGEICREEVYRDEPLEREKEKRLGDEATQGKQPQEKRSKICSVHAIGLQMSPTIRDQLEAQLSAVGLAL</sequence>
<feature type="compositionally biased region" description="Basic and acidic residues" evidence="6">
    <location>
        <begin position="782"/>
        <end position="818"/>
    </location>
</feature>
<dbReference type="InterPro" id="IPR008978">
    <property type="entry name" value="HSP20-like_chaperone"/>
</dbReference>
<dbReference type="PROSITE" id="PS01031">
    <property type="entry name" value="SHSP"/>
    <property type="match status" value="1"/>
</dbReference>
<keyword evidence="7" id="KW-0472">Membrane</keyword>
<keyword evidence="2" id="KW-1003">Cell membrane</keyword>
<comment type="caution">
    <text evidence="9">The sequence shown here is derived from an EMBL/GenBank/DDBJ whole genome shotgun (WGS) entry which is preliminary data.</text>
</comment>
<evidence type="ECO:0000313" key="10">
    <source>
        <dbReference type="Proteomes" id="UP000626092"/>
    </source>
</evidence>
<keyword evidence="3" id="KW-0611">Plant defense</keyword>
<dbReference type="GO" id="GO:0005886">
    <property type="term" value="C:plasma membrane"/>
    <property type="evidence" value="ECO:0007669"/>
    <property type="project" value="UniProtKB-SubCell"/>
</dbReference>
<evidence type="ECO:0000256" key="1">
    <source>
        <dbReference type="ARBA" id="ARBA00004162"/>
    </source>
</evidence>
<dbReference type="Proteomes" id="UP000626092">
    <property type="component" value="Unassembled WGS sequence"/>
</dbReference>
<evidence type="ECO:0000259" key="8">
    <source>
        <dbReference type="PROSITE" id="PS01031"/>
    </source>
</evidence>
<dbReference type="PANTHER" id="PTHR43670:SF34">
    <property type="entry name" value="HSP20-LIKE CHAPERONES SUPERFAMILY PROTEIN"/>
    <property type="match status" value="1"/>
</dbReference>
<dbReference type="Pfam" id="PF00011">
    <property type="entry name" value="HSP20"/>
    <property type="match status" value="1"/>
</dbReference>
<organism evidence="9 10">
    <name type="scientific">Rhododendron simsii</name>
    <name type="common">Sims's rhododendron</name>
    <dbReference type="NCBI Taxonomy" id="118357"/>
    <lineage>
        <taxon>Eukaryota</taxon>
        <taxon>Viridiplantae</taxon>
        <taxon>Streptophyta</taxon>
        <taxon>Embryophyta</taxon>
        <taxon>Tracheophyta</taxon>
        <taxon>Spermatophyta</taxon>
        <taxon>Magnoliopsida</taxon>
        <taxon>eudicotyledons</taxon>
        <taxon>Gunneridae</taxon>
        <taxon>Pentapetalae</taxon>
        <taxon>asterids</taxon>
        <taxon>Ericales</taxon>
        <taxon>Ericaceae</taxon>
        <taxon>Ericoideae</taxon>
        <taxon>Rhodoreae</taxon>
        <taxon>Rhododendron</taxon>
    </lineage>
</organism>
<dbReference type="CDD" id="cd06464">
    <property type="entry name" value="ACD_sHsps-like"/>
    <property type="match status" value="2"/>
</dbReference>
<feature type="compositionally biased region" description="Basic and acidic residues" evidence="6">
    <location>
        <begin position="366"/>
        <end position="376"/>
    </location>
</feature>
<reference evidence="9" key="1">
    <citation type="submission" date="2019-11" db="EMBL/GenBank/DDBJ databases">
        <authorList>
            <person name="Liu Y."/>
            <person name="Hou J."/>
            <person name="Li T.-Q."/>
            <person name="Guan C.-H."/>
            <person name="Wu X."/>
            <person name="Wu H.-Z."/>
            <person name="Ling F."/>
            <person name="Zhang R."/>
            <person name="Shi X.-G."/>
            <person name="Ren J.-P."/>
            <person name="Chen E.-F."/>
            <person name="Sun J.-M."/>
        </authorList>
    </citation>
    <scope>NUCLEOTIDE SEQUENCE</scope>
    <source>
        <strain evidence="9">Adult_tree_wgs_1</strain>
        <tissue evidence="9">Leaves</tissue>
    </source>
</reference>
<gene>
    <name evidence="9" type="ORF">RHSIM_Rhsim11G0083400</name>
</gene>
<keyword evidence="7" id="KW-0812">Transmembrane</keyword>
<feature type="compositionally biased region" description="Basic and acidic residues" evidence="6">
    <location>
        <begin position="327"/>
        <end position="348"/>
    </location>
</feature>
<proteinExistence type="inferred from homology"/>
<feature type="domain" description="SHSP" evidence="8">
    <location>
        <begin position="588"/>
        <end position="713"/>
    </location>
</feature>
<dbReference type="GO" id="GO:0034605">
    <property type="term" value="P:cellular response to heat"/>
    <property type="evidence" value="ECO:0007669"/>
    <property type="project" value="TreeGrafter"/>
</dbReference>
<feature type="compositionally biased region" description="Basic and acidic residues" evidence="6">
    <location>
        <begin position="834"/>
        <end position="857"/>
    </location>
</feature>
<accession>A0A834GA96</accession>
<dbReference type="OrthoDB" id="1920188at2759"/>
<feature type="region of interest" description="Disordered" evidence="6">
    <location>
        <begin position="711"/>
        <end position="746"/>
    </location>
</feature>
<comment type="similarity">
    <text evidence="4 5">Belongs to the small heat shock protein (HSP20) family.</text>
</comment>
<evidence type="ECO:0000313" key="9">
    <source>
        <dbReference type="EMBL" id="KAF7126979.1"/>
    </source>
</evidence>
<evidence type="ECO:0000256" key="4">
    <source>
        <dbReference type="PROSITE-ProRule" id="PRU00285"/>
    </source>
</evidence>
<dbReference type="InterPro" id="IPR002068">
    <property type="entry name" value="A-crystallin/Hsp20_dom"/>
</dbReference>
<feature type="compositionally biased region" description="Acidic residues" evidence="6">
    <location>
        <begin position="858"/>
        <end position="868"/>
    </location>
</feature>
<evidence type="ECO:0000256" key="2">
    <source>
        <dbReference type="ARBA" id="ARBA00022475"/>
    </source>
</evidence>
<dbReference type="EMBL" id="WJXA01000011">
    <property type="protein sequence ID" value="KAF7126979.1"/>
    <property type="molecule type" value="Genomic_DNA"/>
</dbReference>
<feature type="compositionally biased region" description="Basic and acidic residues" evidence="6">
    <location>
        <begin position="871"/>
        <end position="892"/>
    </location>
</feature>
<evidence type="ECO:0000256" key="6">
    <source>
        <dbReference type="SAM" id="MobiDB-lite"/>
    </source>
</evidence>
<keyword evidence="7" id="KW-1133">Transmembrane helix</keyword>
<feature type="compositionally biased region" description="Basic and acidic residues" evidence="6">
    <location>
        <begin position="711"/>
        <end position="731"/>
    </location>
</feature>
<dbReference type="AlphaFoldDB" id="A0A834GA96"/>